<keyword evidence="3" id="KW-1185">Reference proteome</keyword>
<feature type="region of interest" description="Disordered" evidence="1">
    <location>
        <begin position="89"/>
        <end position="125"/>
    </location>
</feature>
<accession>A0AAV7DUN1</accession>
<comment type="caution">
    <text evidence="2">The sequence shown here is derived from an EMBL/GenBank/DDBJ whole genome shotgun (WGS) entry which is preliminary data.</text>
</comment>
<protein>
    <submittedName>
        <fullName evidence="2">Uncharacterized protein</fullName>
    </submittedName>
</protein>
<dbReference type="EMBL" id="JAINDJ010000021">
    <property type="protein sequence ID" value="KAG9438678.1"/>
    <property type="molecule type" value="Genomic_DNA"/>
</dbReference>
<reference evidence="2 3" key="1">
    <citation type="submission" date="2021-07" db="EMBL/GenBank/DDBJ databases">
        <title>The Aristolochia fimbriata genome: insights into angiosperm evolution, floral development and chemical biosynthesis.</title>
        <authorList>
            <person name="Jiao Y."/>
        </authorList>
    </citation>
    <scope>NUCLEOTIDE SEQUENCE [LARGE SCALE GENOMIC DNA]</scope>
    <source>
        <strain evidence="2">IBCAS-2021</strain>
        <tissue evidence="2">Leaf</tissue>
    </source>
</reference>
<name>A0AAV7DUN1_ARIFI</name>
<feature type="region of interest" description="Disordered" evidence="1">
    <location>
        <begin position="1"/>
        <end position="66"/>
    </location>
</feature>
<dbReference type="Proteomes" id="UP000825729">
    <property type="component" value="Unassembled WGS sequence"/>
</dbReference>
<sequence>MPRWATGAAGCETPVESPRSLPATGRRRVSAPAPATVRDANTRTTTGRDLCQAKEEAPGGPTSTRIPRTIEVFERKLHPRPLGQGYTCLGATPDAASPPPRPCCPTAGGAGGSPGRADWSSLPPRRGWLKTLCPKGTSHDEWWPALPCPPAGSGRGPRPRL</sequence>
<proteinExistence type="predicted"/>
<gene>
    <name evidence="2" type="ORF">H6P81_021367</name>
</gene>
<dbReference type="AlphaFoldDB" id="A0AAV7DUN1"/>
<evidence type="ECO:0000313" key="2">
    <source>
        <dbReference type="EMBL" id="KAG9438678.1"/>
    </source>
</evidence>
<organism evidence="2 3">
    <name type="scientific">Aristolochia fimbriata</name>
    <name type="common">White veined hardy Dutchman's pipe vine</name>
    <dbReference type="NCBI Taxonomy" id="158543"/>
    <lineage>
        <taxon>Eukaryota</taxon>
        <taxon>Viridiplantae</taxon>
        <taxon>Streptophyta</taxon>
        <taxon>Embryophyta</taxon>
        <taxon>Tracheophyta</taxon>
        <taxon>Spermatophyta</taxon>
        <taxon>Magnoliopsida</taxon>
        <taxon>Magnoliidae</taxon>
        <taxon>Piperales</taxon>
        <taxon>Aristolochiaceae</taxon>
        <taxon>Aristolochia</taxon>
    </lineage>
</organism>
<evidence type="ECO:0000256" key="1">
    <source>
        <dbReference type="SAM" id="MobiDB-lite"/>
    </source>
</evidence>
<evidence type="ECO:0000313" key="3">
    <source>
        <dbReference type="Proteomes" id="UP000825729"/>
    </source>
</evidence>